<dbReference type="CTD" id="20208719"/>
<dbReference type="EMBL" id="KB097773">
    <property type="protein sequence ID" value="ESN90109.1"/>
    <property type="molecule type" value="Genomic_DNA"/>
</dbReference>
<dbReference type="EnsemblMetazoa" id="HelroT182803">
    <property type="protein sequence ID" value="HelroP182803"/>
    <property type="gene ID" value="HelroG182803"/>
</dbReference>
<reference evidence="2" key="3">
    <citation type="submission" date="2015-06" db="UniProtKB">
        <authorList>
            <consortium name="EnsemblMetazoa"/>
        </authorList>
    </citation>
    <scope>IDENTIFICATION</scope>
</reference>
<reference evidence="3" key="1">
    <citation type="submission" date="2012-12" db="EMBL/GenBank/DDBJ databases">
        <authorList>
            <person name="Hellsten U."/>
            <person name="Grimwood J."/>
            <person name="Chapman J.A."/>
            <person name="Shapiro H."/>
            <person name="Aerts A."/>
            <person name="Otillar R.P."/>
            <person name="Terry A.Y."/>
            <person name="Boore J.L."/>
            <person name="Simakov O."/>
            <person name="Marletaz F."/>
            <person name="Cho S.-J."/>
            <person name="Edsinger-Gonzales E."/>
            <person name="Havlak P."/>
            <person name="Kuo D.-H."/>
            <person name="Larsson T."/>
            <person name="Lv J."/>
            <person name="Arendt D."/>
            <person name="Savage R."/>
            <person name="Osoegawa K."/>
            <person name="de Jong P."/>
            <person name="Lindberg D.R."/>
            <person name="Seaver E.C."/>
            <person name="Weisblat D.A."/>
            <person name="Putnam N.H."/>
            <person name="Grigoriev I.V."/>
            <person name="Rokhsar D.S."/>
        </authorList>
    </citation>
    <scope>NUCLEOTIDE SEQUENCE</scope>
</reference>
<dbReference type="Proteomes" id="UP000015101">
    <property type="component" value="Unassembled WGS sequence"/>
</dbReference>
<dbReference type="HOGENOM" id="CLU_1628880_0_0_1"/>
<proteinExistence type="predicted"/>
<dbReference type="EMBL" id="AMQM01008420">
    <property type="status" value="NOT_ANNOTATED_CDS"/>
    <property type="molecule type" value="Genomic_DNA"/>
</dbReference>
<reference evidence="1 3" key="2">
    <citation type="journal article" date="2013" name="Nature">
        <title>Insights into bilaterian evolution from three spiralian genomes.</title>
        <authorList>
            <person name="Simakov O."/>
            <person name="Marletaz F."/>
            <person name="Cho S.J."/>
            <person name="Edsinger-Gonzales E."/>
            <person name="Havlak P."/>
            <person name="Hellsten U."/>
            <person name="Kuo D.H."/>
            <person name="Larsson T."/>
            <person name="Lv J."/>
            <person name="Arendt D."/>
            <person name="Savage R."/>
            <person name="Osoegawa K."/>
            <person name="de Jong P."/>
            <person name="Grimwood J."/>
            <person name="Chapman J.A."/>
            <person name="Shapiro H."/>
            <person name="Aerts A."/>
            <person name="Otillar R.P."/>
            <person name="Terry A.Y."/>
            <person name="Boore J.L."/>
            <person name="Grigoriev I.V."/>
            <person name="Lindberg D.R."/>
            <person name="Seaver E.C."/>
            <person name="Weisblat D.A."/>
            <person name="Putnam N.H."/>
            <person name="Rokhsar D.S."/>
        </authorList>
    </citation>
    <scope>NUCLEOTIDE SEQUENCE</scope>
</reference>
<dbReference type="InParanoid" id="T1FIS0"/>
<keyword evidence="3" id="KW-1185">Reference proteome</keyword>
<dbReference type="KEGG" id="hro:HELRODRAFT_182803"/>
<organism evidence="2 3">
    <name type="scientific">Helobdella robusta</name>
    <name type="common">Californian leech</name>
    <dbReference type="NCBI Taxonomy" id="6412"/>
    <lineage>
        <taxon>Eukaryota</taxon>
        <taxon>Metazoa</taxon>
        <taxon>Spiralia</taxon>
        <taxon>Lophotrochozoa</taxon>
        <taxon>Annelida</taxon>
        <taxon>Clitellata</taxon>
        <taxon>Hirudinea</taxon>
        <taxon>Rhynchobdellida</taxon>
        <taxon>Glossiphoniidae</taxon>
        <taxon>Helobdella</taxon>
    </lineage>
</organism>
<accession>T1FIS0</accession>
<name>T1FIS0_HELRO</name>
<protein>
    <submittedName>
        <fullName evidence="1 2">Uncharacterized protein</fullName>
    </submittedName>
</protein>
<evidence type="ECO:0000313" key="3">
    <source>
        <dbReference type="Proteomes" id="UP000015101"/>
    </source>
</evidence>
<dbReference type="GeneID" id="20208719"/>
<sequence>MYIQRVERAEISMANTKHGCKQCLYIIAQIHNIDEHLRYQNRSITLFQHKYTKYVLKKFAASFGYLHDAEMHFMMGCFMPVHVRSDANYASNVRQPTTSMAVPLLLLIFIIPTNQSQHLTQNLINTKNVQYNNRLTCSIELNTTQNNTEQPSTRHQNAIEKIV</sequence>
<evidence type="ECO:0000313" key="2">
    <source>
        <dbReference type="EnsemblMetazoa" id="HelroP182803"/>
    </source>
</evidence>
<gene>
    <name evidence="2" type="primary">20208719</name>
    <name evidence="1" type="ORF">HELRODRAFT_182803</name>
</gene>
<evidence type="ECO:0000313" key="1">
    <source>
        <dbReference type="EMBL" id="ESN90109.1"/>
    </source>
</evidence>
<dbReference type="RefSeq" id="XP_009031779.1">
    <property type="nucleotide sequence ID" value="XM_009033531.1"/>
</dbReference>
<dbReference type="AlphaFoldDB" id="T1FIS0"/>